<dbReference type="EMBL" id="SJPP01000002">
    <property type="protein sequence ID" value="TWU09182.1"/>
    <property type="molecule type" value="Genomic_DNA"/>
</dbReference>
<evidence type="ECO:0000313" key="7">
    <source>
        <dbReference type="EMBL" id="TWU09182.1"/>
    </source>
</evidence>
<name>A0A5C6BBV7_9PLAN</name>
<keyword evidence="8" id="KW-1185">Reference proteome</keyword>
<feature type="transmembrane region" description="Helical" evidence="6">
    <location>
        <begin position="53"/>
        <end position="75"/>
    </location>
</feature>
<keyword evidence="2" id="KW-1003">Cell membrane</keyword>
<evidence type="ECO:0000256" key="4">
    <source>
        <dbReference type="ARBA" id="ARBA00022989"/>
    </source>
</evidence>
<organism evidence="7 8">
    <name type="scientific">Symmachiella macrocystis</name>
    <dbReference type="NCBI Taxonomy" id="2527985"/>
    <lineage>
        <taxon>Bacteria</taxon>
        <taxon>Pseudomonadati</taxon>
        <taxon>Planctomycetota</taxon>
        <taxon>Planctomycetia</taxon>
        <taxon>Planctomycetales</taxon>
        <taxon>Planctomycetaceae</taxon>
        <taxon>Symmachiella</taxon>
    </lineage>
</organism>
<dbReference type="GO" id="GO:0043190">
    <property type="term" value="C:ATP-binding cassette (ABC) transporter complex"/>
    <property type="evidence" value="ECO:0007669"/>
    <property type="project" value="TreeGrafter"/>
</dbReference>
<keyword evidence="5 6" id="KW-0472">Membrane</keyword>
<accession>A0A5C6BBV7</accession>
<evidence type="ECO:0000313" key="8">
    <source>
        <dbReference type="Proteomes" id="UP000320735"/>
    </source>
</evidence>
<keyword evidence="3 6" id="KW-0812">Transmembrane</keyword>
<evidence type="ECO:0000256" key="5">
    <source>
        <dbReference type="ARBA" id="ARBA00023136"/>
    </source>
</evidence>
<comment type="subcellular location">
    <subcellularLocation>
        <location evidence="1">Cell membrane</location>
        <topology evidence="1">Multi-pass membrane protein</topology>
    </subcellularLocation>
</comment>
<feature type="transmembrane region" description="Helical" evidence="6">
    <location>
        <begin position="309"/>
        <end position="328"/>
    </location>
</feature>
<keyword evidence="4 6" id="KW-1133">Transmembrane helix</keyword>
<feature type="transmembrane region" description="Helical" evidence="6">
    <location>
        <begin position="369"/>
        <end position="386"/>
    </location>
</feature>
<comment type="caution">
    <text evidence="7">The sequence shown here is derived from an EMBL/GenBank/DDBJ whole genome shotgun (WGS) entry which is preliminary data.</text>
</comment>
<evidence type="ECO:0000256" key="6">
    <source>
        <dbReference type="SAM" id="Phobius"/>
    </source>
</evidence>
<dbReference type="Pfam" id="PF03739">
    <property type="entry name" value="LptF_LptG"/>
    <property type="match status" value="1"/>
</dbReference>
<proteinExistence type="predicted"/>
<feature type="transmembrane region" description="Helical" evidence="6">
    <location>
        <begin position="96"/>
        <end position="115"/>
    </location>
</feature>
<dbReference type="OrthoDB" id="238655at2"/>
<dbReference type="InterPro" id="IPR005495">
    <property type="entry name" value="LptG/LptF_permease"/>
</dbReference>
<dbReference type="GO" id="GO:0015920">
    <property type="term" value="P:lipopolysaccharide transport"/>
    <property type="evidence" value="ECO:0007669"/>
    <property type="project" value="TreeGrafter"/>
</dbReference>
<dbReference type="RefSeq" id="WP_146372913.1">
    <property type="nucleotide sequence ID" value="NZ_SJPP01000002.1"/>
</dbReference>
<dbReference type="AlphaFoldDB" id="A0A5C6BBV7"/>
<sequence length="392" mass="43984">MRLLQRYVLFELLRVFAIALTGLTLMLTFVGVIGEATRNGLGPKLILQILPYIVPSLMPFTIPATLLLTVTVVYGRMSGDQEITAIKAAGINVMSIIMPSIIIGLALSLGTFILTDQFIPWAKGRTKQIVATGMEDIFLDILRAKHKFVEDKMGIAINVLDVDGRTLVGPRIHFKRGSGEAIHIEAESAKLGFDTEKNEIRLRLWNGTVNTPGNAGVRFVQEDKSFPLPRDISEMHPRDISISRIYDEIDITTTKRDAEEHRRIIQTAFSLTHGNFEALDVQPFVPGQWENVYAQRRAGKLRTEIHSRYALAASCFFFVLLGSSFSIYHGRSQFLTNFFVCFMPVLLFYYPVVMLMINLSKTGTVNPLWGMWAGNAGLFVAGIFMLRKVLQH</sequence>
<dbReference type="Proteomes" id="UP000320735">
    <property type="component" value="Unassembled WGS sequence"/>
</dbReference>
<evidence type="ECO:0000256" key="3">
    <source>
        <dbReference type="ARBA" id="ARBA00022692"/>
    </source>
</evidence>
<reference evidence="7 8" key="1">
    <citation type="submission" date="2019-02" db="EMBL/GenBank/DDBJ databases">
        <title>Deep-cultivation of Planctomycetes and their phenomic and genomic characterization uncovers novel biology.</title>
        <authorList>
            <person name="Wiegand S."/>
            <person name="Jogler M."/>
            <person name="Boedeker C."/>
            <person name="Pinto D."/>
            <person name="Vollmers J."/>
            <person name="Rivas-Marin E."/>
            <person name="Kohn T."/>
            <person name="Peeters S.H."/>
            <person name="Heuer A."/>
            <person name="Rast P."/>
            <person name="Oberbeckmann S."/>
            <person name="Bunk B."/>
            <person name="Jeske O."/>
            <person name="Meyerdierks A."/>
            <person name="Storesund J.E."/>
            <person name="Kallscheuer N."/>
            <person name="Luecker S."/>
            <person name="Lage O.M."/>
            <person name="Pohl T."/>
            <person name="Merkel B.J."/>
            <person name="Hornburger P."/>
            <person name="Mueller R.-W."/>
            <person name="Bruemmer F."/>
            <person name="Labrenz M."/>
            <person name="Spormann A.M."/>
            <person name="Op Den Camp H."/>
            <person name="Overmann J."/>
            <person name="Amann R."/>
            <person name="Jetten M.S.M."/>
            <person name="Mascher T."/>
            <person name="Medema M.H."/>
            <person name="Devos D.P."/>
            <person name="Kaster A.-K."/>
            <person name="Ovreas L."/>
            <person name="Rohde M."/>
            <person name="Galperin M.Y."/>
            <person name="Jogler C."/>
        </authorList>
    </citation>
    <scope>NUCLEOTIDE SEQUENCE [LARGE SCALE GENOMIC DNA]</scope>
    <source>
        <strain evidence="7 8">CA54</strain>
    </source>
</reference>
<gene>
    <name evidence="7" type="ORF">CA54_44220</name>
</gene>
<evidence type="ECO:0000256" key="1">
    <source>
        <dbReference type="ARBA" id="ARBA00004651"/>
    </source>
</evidence>
<protein>
    <submittedName>
        <fullName evidence="7">Putative permease YjgP/YjgQ family protein</fullName>
    </submittedName>
</protein>
<feature type="transmembrane region" description="Helical" evidence="6">
    <location>
        <begin position="335"/>
        <end position="357"/>
    </location>
</feature>
<dbReference type="PANTHER" id="PTHR33529">
    <property type="entry name" value="SLR0882 PROTEIN-RELATED"/>
    <property type="match status" value="1"/>
</dbReference>
<evidence type="ECO:0000256" key="2">
    <source>
        <dbReference type="ARBA" id="ARBA00022475"/>
    </source>
</evidence>
<dbReference type="PANTHER" id="PTHR33529:SF6">
    <property type="entry name" value="YJGP_YJGQ FAMILY PERMEASE"/>
    <property type="match status" value="1"/>
</dbReference>
<feature type="transmembrane region" description="Helical" evidence="6">
    <location>
        <begin position="12"/>
        <end position="33"/>
    </location>
</feature>